<keyword evidence="3" id="KW-1185">Reference proteome</keyword>
<reference evidence="2" key="2">
    <citation type="submission" date="2025-09" db="UniProtKB">
        <authorList>
            <consortium name="Ensembl"/>
        </authorList>
    </citation>
    <scope>IDENTIFICATION</scope>
</reference>
<evidence type="ECO:0000256" key="1">
    <source>
        <dbReference type="SAM" id="SignalP"/>
    </source>
</evidence>
<evidence type="ECO:0000313" key="2">
    <source>
        <dbReference type="Ensembl" id="ENSPMGP00000015661.1"/>
    </source>
</evidence>
<protein>
    <recommendedName>
        <fullName evidence="4">Interleukin-26</fullName>
    </recommendedName>
</protein>
<dbReference type="Proteomes" id="UP000261520">
    <property type="component" value="Unplaced"/>
</dbReference>
<evidence type="ECO:0000313" key="3">
    <source>
        <dbReference type="Proteomes" id="UP000261520"/>
    </source>
</evidence>
<feature type="chain" id="PRO_5017457586" description="Interleukin-26" evidence="1">
    <location>
        <begin position="24"/>
        <end position="163"/>
    </location>
</feature>
<proteinExistence type="predicted"/>
<keyword evidence="1" id="KW-0732">Signal</keyword>
<sequence length="163" mass="18921">MHLVLPPLSLLLLLSLLPLQSQMRTVSLLTEADRMKGRVEKMAKQLVRKINDTISVRKNTFYIQLSKSLREFQYLNISSGLISNNFYHALNLKEEMASLSGFVDQAKQCHCSSRSMKEVPRELRKLQERKHFFHSITLSAFHLVKEYLKKLQTNLGQLDKCTE</sequence>
<accession>A0A3B4AGP2</accession>
<dbReference type="AlphaFoldDB" id="A0A3B4AGP2"/>
<feature type="signal peptide" evidence="1">
    <location>
        <begin position="1"/>
        <end position="23"/>
    </location>
</feature>
<name>A0A3B4AGP2_9GOBI</name>
<dbReference type="STRING" id="409849.ENSPMGP00000015661"/>
<evidence type="ECO:0008006" key="4">
    <source>
        <dbReference type="Google" id="ProtNLM"/>
    </source>
</evidence>
<dbReference type="Ensembl" id="ENSPMGT00000016708.1">
    <property type="protein sequence ID" value="ENSPMGP00000015661.1"/>
    <property type="gene ID" value="ENSPMGG00000012837.1"/>
</dbReference>
<reference evidence="2" key="1">
    <citation type="submission" date="2025-08" db="UniProtKB">
        <authorList>
            <consortium name="Ensembl"/>
        </authorList>
    </citation>
    <scope>IDENTIFICATION</scope>
</reference>
<organism evidence="2 3">
    <name type="scientific">Periophthalmus magnuspinnatus</name>
    <dbReference type="NCBI Taxonomy" id="409849"/>
    <lineage>
        <taxon>Eukaryota</taxon>
        <taxon>Metazoa</taxon>
        <taxon>Chordata</taxon>
        <taxon>Craniata</taxon>
        <taxon>Vertebrata</taxon>
        <taxon>Euteleostomi</taxon>
        <taxon>Actinopterygii</taxon>
        <taxon>Neopterygii</taxon>
        <taxon>Teleostei</taxon>
        <taxon>Neoteleostei</taxon>
        <taxon>Acanthomorphata</taxon>
        <taxon>Gobiaria</taxon>
        <taxon>Gobiiformes</taxon>
        <taxon>Gobioidei</taxon>
        <taxon>Gobiidae</taxon>
        <taxon>Oxudercinae</taxon>
        <taxon>Periophthalmus</taxon>
    </lineage>
</organism>